<reference evidence="7 8" key="1">
    <citation type="submission" date="2015-07" db="EMBL/GenBank/DDBJ databases">
        <title>Comparative genomics of the Sigatoka disease complex on banana suggests a link between parallel evolutionary changes in Pseudocercospora fijiensis and Pseudocercospora eumusae and increased virulence on the banana host.</title>
        <authorList>
            <person name="Chang T.-C."/>
            <person name="Salvucci A."/>
            <person name="Crous P.W."/>
            <person name="Stergiopoulos I."/>
        </authorList>
    </citation>
    <scope>NUCLEOTIDE SEQUENCE [LARGE SCALE GENOMIC DNA]</scope>
    <source>
        <strain evidence="7 8">CBS 114824</strain>
    </source>
</reference>
<keyword evidence="3" id="KW-0804">Transcription</keyword>
<dbReference type="EMBL" id="LFZN01000023">
    <property type="protein sequence ID" value="KXT04226.1"/>
    <property type="molecule type" value="Genomic_DNA"/>
</dbReference>
<feature type="compositionally biased region" description="Basic and acidic residues" evidence="5">
    <location>
        <begin position="327"/>
        <end position="357"/>
    </location>
</feature>
<feature type="region of interest" description="Disordered" evidence="5">
    <location>
        <begin position="217"/>
        <end position="239"/>
    </location>
</feature>
<evidence type="ECO:0000259" key="6">
    <source>
        <dbReference type="PROSITE" id="PS51344"/>
    </source>
</evidence>
<feature type="region of interest" description="Disordered" evidence="5">
    <location>
        <begin position="293"/>
        <end position="452"/>
    </location>
</feature>
<feature type="domain" description="HTH TFE/IIEalpha-type" evidence="6">
    <location>
        <begin position="5"/>
        <end position="109"/>
    </location>
</feature>
<dbReference type="STRING" id="321146.A0A139HP62"/>
<evidence type="ECO:0000313" key="7">
    <source>
        <dbReference type="EMBL" id="KXT04226.1"/>
    </source>
</evidence>
<feature type="compositionally biased region" description="Basic and acidic residues" evidence="5">
    <location>
        <begin position="304"/>
        <end position="315"/>
    </location>
</feature>
<evidence type="ECO:0000313" key="8">
    <source>
        <dbReference type="Proteomes" id="UP000070133"/>
    </source>
</evidence>
<dbReference type="Proteomes" id="UP000070133">
    <property type="component" value="Unassembled WGS sequence"/>
</dbReference>
<evidence type="ECO:0000256" key="2">
    <source>
        <dbReference type="ARBA" id="ARBA00023015"/>
    </source>
</evidence>
<dbReference type="InterPro" id="IPR039997">
    <property type="entry name" value="TFE"/>
</dbReference>
<evidence type="ECO:0000256" key="1">
    <source>
        <dbReference type="ARBA" id="ARBA00008947"/>
    </source>
</evidence>
<feature type="compositionally biased region" description="Acidic residues" evidence="5">
    <location>
        <begin position="439"/>
        <end position="452"/>
    </location>
</feature>
<protein>
    <recommendedName>
        <fullName evidence="6">HTH TFE/IIEalpha-type domain-containing protein</fullName>
    </recommendedName>
</protein>
<proteinExistence type="inferred from homology"/>
<dbReference type="OrthoDB" id="16717at2759"/>
<comment type="caution">
    <text evidence="7">The sequence shown here is derived from an EMBL/GenBank/DDBJ whole genome shotgun (WGS) entry which is preliminary data.</text>
</comment>
<sequence>MADLAQSLIRTVARAFYQTDHILVIDALTRHSTLQDSDLALVLGIQVKPLRKTCGRLKEDGLISVQSRAERRTDGSSSFYGGAPQQGKERLTNRDWYYINYHRAIDSIKYRMHKLSKHIESQGAPTTEKKDLKCLTPNCGGSYTELEVMDLQDFMTGEFPCPRCKHVLQPVEPEERANENENMKRLNVELEKLLSLMQKIDAANVPENDFETALANQKPIHRSDANPGARTEIVDQPNRNLQSVKGLAVQPEKIAVQMQDDEDVKRENAAAEARARKEKEAKQNALPEWISKSTIDGSTTAVGAKEEKQRAERDANSAVFKDEDTEETKAVGADKDIMDQYWEELKKQQAEEAQQNKEEDEEDDDDDEDEFEDVDVSGGGNTPANGAANGTAATSGMNTPVNVESSNATDDERDAKRVKVEPSSLSNGRPTEDTPAASDADDDEMEFEDVGA</sequence>
<feature type="compositionally biased region" description="Low complexity" evidence="5">
    <location>
        <begin position="382"/>
        <end position="399"/>
    </location>
</feature>
<evidence type="ECO:0000256" key="5">
    <source>
        <dbReference type="SAM" id="MobiDB-lite"/>
    </source>
</evidence>
<keyword evidence="2" id="KW-0805">Transcription regulation</keyword>
<feature type="coiled-coil region" evidence="4">
    <location>
        <begin position="176"/>
        <end position="203"/>
    </location>
</feature>
<dbReference type="SUPFAM" id="SSF57783">
    <property type="entry name" value="Zinc beta-ribbon"/>
    <property type="match status" value="1"/>
</dbReference>
<dbReference type="InterPro" id="IPR017919">
    <property type="entry name" value="TFIIE/TFIIEa_HTH"/>
</dbReference>
<dbReference type="Gene3D" id="3.30.40.10">
    <property type="entry name" value="Zinc/RING finger domain, C3HC4 (zinc finger)"/>
    <property type="match status" value="1"/>
</dbReference>
<organism evidence="7 8">
    <name type="scientific">Pseudocercospora eumusae</name>
    <dbReference type="NCBI Taxonomy" id="321146"/>
    <lineage>
        <taxon>Eukaryota</taxon>
        <taxon>Fungi</taxon>
        <taxon>Dikarya</taxon>
        <taxon>Ascomycota</taxon>
        <taxon>Pezizomycotina</taxon>
        <taxon>Dothideomycetes</taxon>
        <taxon>Dothideomycetidae</taxon>
        <taxon>Mycosphaerellales</taxon>
        <taxon>Mycosphaerellaceae</taxon>
        <taxon>Pseudocercospora</taxon>
    </lineage>
</organism>
<dbReference type="SUPFAM" id="SSF46785">
    <property type="entry name" value="Winged helix' DNA-binding domain"/>
    <property type="match status" value="1"/>
</dbReference>
<feature type="compositionally biased region" description="Acidic residues" evidence="5">
    <location>
        <begin position="358"/>
        <end position="375"/>
    </location>
</feature>
<dbReference type="InterPro" id="IPR036390">
    <property type="entry name" value="WH_DNA-bd_sf"/>
</dbReference>
<dbReference type="GO" id="GO:0006367">
    <property type="term" value="P:transcription initiation at RNA polymerase II promoter"/>
    <property type="evidence" value="ECO:0007669"/>
    <property type="project" value="InterPro"/>
</dbReference>
<dbReference type="PROSITE" id="PS51344">
    <property type="entry name" value="HTH_TFE_IIE"/>
    <property type="match status" value="1"/>
</dbReference>
<dbReference type="InterPro" id="IPR002853">
    <property type="entry name" value="TFIIE_asu"/>
</dbReference>
<evidence type="ECO:0000256" key="3">
    <source>
        <dbReference type="ARBA" id="ARBA00023163"/>
    </source>
</evidence>
<dbReference type="InterPro" id="IPR024550">
    <property type="entry name" value="TFIIEa/SarR/Rpc3_HTH_dom"/>
</dbReference>
<evidence type="ECO:0000256" key="4">
    <source>
        <dbReference type="SAM" id="Coils"/>
    </source>
</evidence>
<keyword evidence="4" id="KW-0175">Coiled coil</keyword>
<dbReference type="PANTHER" id="PTHR13097">
    <property type="entry name" value="TRANSCRIPTION INITIATION FACTOR IIE, ALPHA SUBUNIT"/>
    <property type="match status" value="1"/>
</dbReference>
<keyword evidence="8" id="KW-1185">Reference proteome</keyword>
<dbReference type="Pfam" id="PF02002">
    <property type="entry name" value="TFIIE_alpha"/>
    <property type="match status" value="1"/>
</dbReference>
<dbReference type="InterPro" id="IPR013083">
    <property type="entry name" value="Znf_RING/FYVE/PHD"/>
</dbReference>
<dbReference type="SMART" id="SM00531">
    <property type="entry name" value="TFIIE"/>
    <property type="match status" value="1"/>
</dbReference>
<dbReference type="PANTHER" id="PTHR13097:SF7">
    <property type="entry name" value="GENERAL TRANSCRIPTION FACTOR IIE SUBUNIT 1"/>
    <property type="match status" value="1"/>
</dbReference>
<gene>
    <name evidence="7" type="ORF">AC578_80</name>
</gene>
<name>A0A139HP62_9PEZI</name>
<comment type="similarity">
    <text evidence="1">Belongs to the TFIIE alpha subunit family.</text>
</comment>
<accession>A0A139HP62</accession>
<dbReference type="GO" id="GO:0005673">
    <property type="term" value="C:transcription factor TFIIE complex"/>
    <property type="evidence" value="ECO:0007669"/>
    <property type="project" value="TreeGrafter"/>
</dbReference>
<dbReference type="AlphaFoldDB" id="A0A139HP62"/>